<dbReference type="PROSITE" id="PS00086">
    <property type="entry name" value="CYTOCHROME_P450"/>
    <property type="match status" value="1"/>
</dbReference>
<comment type="cofactor">
    <cofactor evidence="1 9">
        <name>heme</name>
        <dbReference type="ChEBI" id="CHEBI:30413"/>
    </cofactor>
</comment>
<comment type="pathway">
    <text evidence="2">Secondary metabolite biosynthesis.</text>
</comment>
<dbReference type="SUPFAM" id="SSF48264">
    <property type="entry name" value="Cytochrome P450"/>
    <property type="match status" value="1"/>
</dbReference>
<keyword evidence="7 9" id="KW-0408">Iron</keyword>
<evidence type="ECO:0000256" key="9">
    <source>
        <dbReference type="PIRSR" id="PIRSR602401-1"/>
    </source>
</evidence>
<dbReference type="GO" id="GO:0005506">
    <property type="term" value="F:iron ion binding"/>
    <property type="evidence" value="ECO:0007669"/>
    <property type="project" value="InterPro"/>
</dbReference>
<dbReference type="GO" id="GO:0016705">
    <property type="term" value="F:oxidoreductase activity, acting on paired donors, with incorporation or reduction of molecular oxygen"/>
    <property type="evidence" value="ECO:0007669"/>
    <property type="project" value="InterPro"/>
</dbReference>
<dbReference type="CDD" id="cd11065">
    <property type="entry name" value="CYP64-like"/>
    <property type="match status" value="1"/>
</dbReference>
<evidence type="ECO:0000313" key="13">
    <source>
        <dbReference type="Proteomes" id="UP001050691"/>
    </source>
</evidence>
<keyword evidence="4 9" id="KW-0349">Heme</keyword>
<dbReference type="InterPro" id="IPR017972">
    <property type="entry name" value="Cyt_P450_CS"/>
</dbReference>
<accession>A0AAV5AI48</accession>
<evidence type="ECO:0000256" key="4">
    <source>
        <dbReference type="ARBA" id="ARBA00022617"/>
    </source>
</evidence>
<evidence type="ECO:0000256" key="11">
    <source>
        <dbReference type="SAM" id="MobiDB-lite"/>
    </source>
</evidence>
<proteinExistence type="inferred from homology"/>
<keyword evidence="6 10" id="KW-0560">Oxidoreductase</keyword>
<dbReference type="PANTHER" id="PTHR46300">
    <property type="entry name" value="P450, PUTATIVE (EUROFUNG)-RELATED-RELATED"/>
    <property type="match status" value="1"/>
</dbReference>
<keyword evidence="8 10" id="KW-0503">Monooxygenase</keyword>
<dbReference type="PANTHER" id="PTHR46300:SF7">
    <property type="entry name" value="P450, PUTATIVE (EUROFUNG)-RELATED"/>
    <property type="match status" value="1"/>
</dbReference>
<evidence type="ECO:0000256" key="8">
    <source>
        <dbReference type="ARBA" id="ARBA00023033"/>
    </source>
</evidence>
<dbReference type="InterPro" id="IPR002401">
    <property type="entry name" value="Cyt_P450_E_grp-I"/>
</dbReference>
<dbReference type="InterPro" id="IPR001128">
    <property type="entry name" value="Cyt_P450"/>
</dbReference>
<dbReference type="GO" id="GO:0004497">
    <property type="term" value="F:monooxygenase activity"/>
    <property type="evidence" value="ECO:0007669"/>
    <property type="project" value="UniProtKB-KW"/>
</dbReference>
<evidence type="ECO:0000256" key="7">
    <source>
        <dbReference type="ARBA" id="ARBA00023004"/>
    </source>
</evidence>
<evidence type="ECO:0000256" key="2">
    <source>
        <dbReference type="ARBA" id="ARBA00005179"/>
    </source>
</evidence>
<dbReference type="Pfam" id="PF00067">
    <property type="entry name" value="p450"/>
    <property type="match status" value="1"/>
</dbReference>
<feature type="region of interest" description="Disordered" evidence="11">
    <location>
        <begin position="1"/>
        <end position="22"/>
    </location>
</feature>
<keyword evidence="13" id="KW-1185">Reference proteome</keyword>
<evidence type="ECO:0000256" key="3">
    <source>
        <dbReference type="ARBA" id="ARBA00010617"/>
    </source>
</evidence>
<dbReference type="PRINTS" id="PR00385">
    <property type="entry name" value="P450"/>
</dbReference>
<name>A0AAV5AI48_9AGAM</name>
<protein>
    <recommendedName>
        <fullName evidence="14">Cytochrome P450</fullName>
    </recommendedName>
</protein>
<organism evidence="12 13">
    <name type="scientific">Clathrus columnatus</name>
    <dbReference type="NCBI Taxonomy" id="1419009"/>
    <lineage>
        <taxon>Eukaryota</taxon>
        <taxon>Fungi</taxon>
        <taxon>Dikarya</taxon>
        <taxon>Basidiomycota</taxon>
        <taxon>Agaricomycotina</taxon>
        <taxon>Agaricomycetes</taxon>
        <taxon>Phallomycetidae</taxon>
        <taxon>Phallales</taxon>
        <taxon>Clathraceae</taxon>
        <taxon>Clathrus</taxon>
    </lineage>
</organism>
<reference evidence="12" key="1">
    <citation type="submission" date="2021-10" db="EMBL/GenBank/DDBJ databases">
        <title>De novo Genome Assembly of Clathrus columnatus (Basidiomycota, Fungi) Using Illumina and Nanopore Sequence Data.</title>
        <authorList>
            <person name="Ogiso-Tanaka E."/>
            <person name="Itagaki H."/>
            <person name="Hosoya T."/>
            <person name="Hosaka K."/>
        </authorList>
    </citation>
    <scope>NUCLEOTIDE SEQUENCE</scope>
    <source>
        <strain evidence="12">MO-923</strain>
    </source>
</reference>
<gene>
    <name evidence="12" type="ORF">Clacol_006595</name>
</gene>
<dbReference type="AlphaFoldDB" id="A0AAV5AI48"/>
<comment type="similarity">
    <text evidence="3 10">Belongs to the cytochrome P450 family.</text>
</comment>
<dbReference type="EMBL" id="BPWL01000007">
    <property type="protein sequence ID" value="GJJ12354.1"/>
    <property type="molecule type" value="Genomic_DNA"/>
</dbReference>
<dbReference type="InterPro" id="IPR050364">
    <property type="entry name" value="Cytochrome_P450_fung"/>
</dbReference>
<dbReference type="InterPro" id="IPR036396">
    <property type="entry name" value="Cyt_P450_sf"/>
</dbReference>
<dbReference type="PRINTS" id="PR00463">
    <property type="entry name" value="EP450I"/>
</dbReference>
<comment type="caution">
    <text evidence="12">The sequence shown here is derived from an EMBL/GenBank/DDBJ whole genome shotgun (WGS) entry which is preliminary data.</text>
</comment>
<evidence type="ECO:0000256" key="6">
    <source>
        <dbReference type="ARBA" id="ARBA00023002"/>
    </source>
</evidence>
<keyword evidence="5 9" id="KW-0479">Metal-binding</keyword>
<dbReference type="Gene3D" id="1.10.630.10">
    <property type="entry name" value="Cytochrome P450"/>
    <property type="match status" value="1"/>
</dbReference>
<evidence type="ECO:0000256" key="1">
    <source>
        <dbReference type="ARBA" id="ARBA00001971"/>
    </source>
</evidence>
<feature type="binding site" description="axial binding residue" evidence="9">
    <location>
        <position position="416"/>
    </location>
    <ligand>
        <name>heme</name>
        <dbReference type="ChEBI" id="CHEBI:30413"/>
    </ligand>
    <ligandPart>
        <name>Fe</name>
        <dbReference type="ChEBI" id="CHEBI:18248"/>
    </ligandPart>
</feature>
<dbReference type="Proteomes" id="UP001050691">
    <property type="component" value="Unassembled WGS sequence"/>
</dbReference>
<evidence type="ECO:0000256" key="10">
    <source>
        <dbReference type="RuleBase" id="RU000461"/>
    </source>
</evidence>
<sequence length="492" mass="55948">MSSQFLLSDPIRRDRRPLPSGPKGLPLLGVALEHPKQEFWKAYARWGKEYDNNSGLISFHILGRRIIVINSRQMAETLLDNRGAIYSDRQTLPNDVRSYNDRLRDYRRLMHQDFNSRESTKYWQLQEHEAIVLLKSLLDTPENIFEHIRRFSGAVILKIAYGYEVKSEHDRLMALTKEGMRVASLAAAPGRWLVDSFPILRYIPRWFPGAGFKRKAERWGELLYSQSLIPHNFVKKEIAAGKASSSFSSKYLCPENGESVSAELEDLVLWTSGALFTGGSDTTVSVVQTFVLVMALNPDIQRLAQAEIDRVIGHDRLPKMTDCEDLPYVGAIIKETLRWGTVSPLGLPRSTAREDEVMGYKIPKGCVVFANIWAMLHDESVYPDPEKFNPSRFMGEKQLQQPDPRELAFGRGRRACPGQFIAEASVFIQVASLLATFDIRKGFDDDDIQSTKPHIIGFTTAIVSFMKPFKCKLVPRRKEIRTLIEDALAEII</sequence>
<evidence type="ECO:0008006" key="14">
    <source>
        <dbReference type="Google" id="ProtNLM"/>
    </source>
</evidence>
<dbReference type="GO" id="GO:0020037">
    <property type="term" value="F:heme binding"/>
    <property type="evidence" value="ECO:0007669"/>
    <property type="project" value="InterPro"/>
</dbReference>
<evidence type="ECO:0000313" key="12">
    <source>
        <dbReference type="EMBL" id="GJJ12354.1"/>
    </source>
</evidence>
<evidence type="ECO:0000256" key="5">
    <source>
        <dbReference type="ARBA" id="ARBA00022723"/>
    </source>
</evidence>